<protein>
    <recommendedName>
        <fullName evidence="6 7">Polyphosphate kinase</fullName>
        <ecNumber evidence="6 7">2.7.4.1</ecNumber>
    </recommendedName>
    <alternativeName>
        <fullName evidence="6">ATP-polyphosphate phosphotransferase</fullName>
    </alternativeName>
    <alternativeName>
        <fullName evidence="6">Polyphosphoric acid kinase</fullName>
    </alternativeName>
</protein>
<dbReference type="InterPro" id="IPR036830">
    <property type="entry name" value="PP_kinase_middle_dom_sf"/>
</dbReference>
<feature type="binding site" evidence="6">
    <location>
        <position position="539"/>
    </location>
    <ligand>
        <name>ATP</name>
        <dbReference type="ChEBI" id="CHEBI:30616"/>
    </ligand>
</feature>
<feature type="domain" description="Polyphosphate kinase middle" evidence="9">
    <location>
        <begin position="193"/>
        <end position="375"/>
    </location>
</feature>
<keyword evidence="1 6" id="KW-0597">Phosphoprotein</keyword>
<gene>
    <name evidence="13" type="primary">ppk1</name>
    <name evidence="6" type="synonym">ppk</name>
    <name evidence="13" type="ORF">CKY39_19455</name>
</gene>
<dbReference type="EMBL" id="CP023284">
    <property type="protein sequence ID" value="ATA55144.1"/>
    <property type="molecule type" value="Genomic_DNA"/>
</dbReference>
<dbReference type="InterPro" id="IPR025200">
    <property type="entry name" value="PPK_C_dom2"/>
</dbReference>
<evidence type="ECO:0000256" key="4">
    <source>
        <dbReference type="ARBA" id="ARBA00022777"/>
    </source>
</evidence>
<evidence type="ECO:0000313" key="13">
    <source>
        <dbReference type="EMBL" id="ATA55144.1"/>
    </source>
</evidence>
<dbReference type="Gene3D" id="3.30.1840.10">
    <property type="entry name" value="Polyphosphate kinase middle domain"/>
    <property type="match status" value="1"/>
</dbReference>
<keyword evidence="4 6" id="KW-0418">Kinase</keyword>
<feature type="binding site" evidence="6">
    <location>
        <position position="446"/>
    </location>
    <ligand>
        <name>Mg(2+)</name>
        <dbReference type="ChEBI" id="CHEBI:18420"/>
    </ligand>
</feature>
<dbReference type="InterPro" id="IPR025198">
    <property type="entry name" value="PPK_N_dom"/>
</dbReference>
<feature type="domain" description="Polyphosphate kinase N-terminal" evidence="10">
    <location>
        <begin position="83"/>
        <end position="184"/>
    </location>
</feature>
<dbReference type="GO" id="GO:0009358">
    <property type="term" value="C:polyphosphate kinase complex"/>
    <property type="evidence" value="ECO:0007669"/>
    <property type="project" value="InterPro"/>
</dbReference>
<dbReference type="EC" id="2.7.4.1" evidence="6 7"/>
<dbReference type="NCBIfam" id="TIGR03705">
    <property type="entry name" value="poly_P_kin"/>
    <property type="match status" value="1"/>
</dbReference>
<feature type="binding site" evidence="6">
    <location>
        <position position="635"/>
    </location>
    <ligand>
        <name>ATP</name>
        <dbReference type="ChEBI" id="CHEBI:30616"/>
    </ligand>
</feature>
<evidence type="ECO:0000256" key="8">
    <source>
        <dbReference type="SAM" id="MobiDB-lite"/>
    </source>
</evidence>
<feature type="binding site" evidence="6">
    <location>
        <position position="476"/>
    </location>
    <ligand>
        <name>Mg(2+)</name>
        <dbReference type="ChEBI" id="CHEBI:18420"/>
    </ligand>
</feature>
<feature type="region of interest" description="Disordered" evidence="8">
    <location>
        <begin position="1"/>
        <end position="27"/>
    </location>
</feature>
<dbReference type="GO" id="GO:0046872">
    <property type="term" value="F:metal ion binding"/>
    <property type="evidence" value="ECO:0007669"/>
    <property type="project" value="UniProtKB-KW"/>
</dbReference>
<dbReference type="InterPro" id="IPR003414">
    <property type="entry name" value="PP_kinase"/>
</dbReference>
<dbReference type="HAMAP" id="MF_00347">
    <property type="entry name" value="Polyphosphate_kinase"/>
    <property type="match status" value="1"/>
</dbReference>
<evidence type="ECO:0000259" key="11">
    <source>
        <dbReference type="Pfam" id="PF13090"/>
    </source>
</evidence>
<evidence type="ECO:0000256" key="1">
    <source>
        <dbReference type="ARBA" id="ARBA00022553"/>
    </source>
</evidence>
<dbReference type="Pfam" id="PF13089">
    <property type="entry name" value="PP_kinase_N"/>
    <property type="match status" value="1"/>
</dbReference>
<dbReference type="KEGG" id="vbo:CKY39_19455"/>
<dbReference type="Proteomes" id="UP000217154">
    <property type="component" value="Chromosome"/>
</dbReference>
<comment type="similarity">
    <text evidence="6 7">Belongs to the polyphosphate kinase 1 (PPK1) family.</text>
</comment>
<evidence type="ECO:0000259" key="9">
    <source>
        <dbReference type="Pfam" id="PF02503"/>
    </source>
</evidence>
<evidence type="ECO:0000313" key="14">
    <source>
        <dbReference type="Proteomes" id="UP000217154"/>
    </source>
</evidence>
<dbReference type="Pfam" id="PF13090">
    <property type="entry name" value="PP_kinase_C"/>
    <property type="match status" value="1"/>
</dbReference>
<dbReference type="Gene3D" id="3.30.870.10">
    <property type="entry name" value="Endonuclease Chain A"/>
    <property type="match status" value="2"/>
</dbReference>
<dbReference type="CDD" id="cd09168">
    <property type="entry name" value="PLDc_PaPPK1_C2_like"/>
    <property type="match status" value="1"/>
</dbReference>
<dbReference type="InterPro" id="IPR036832">
    <property type="entry name" value="PPK_N_dom_sf"/>
</dbReference>
<keyword evidence="6" id="KW-0479">Metal-binding</keyword>
<feature type="active site" description="Phosphohistidine intermediate" evidence="6">
    <location>
        <position position="506"/>
    </location>
</feature>
<comment type="function">
    <text evidence="6 7">Catalyzes the reversible transfer of the terminal phosphate of ATP to form a long-chain polyphosphate (polyP).</text>
</comment>
<keyword evidence="5 6" id="KW-0067">ATP-binding</keyword>
<organism evidence="13 14">
    <name type="scientific">Variovorax boronicumulans</name>
    <dbReference type="NCBI Taxonomy" id="436515"/>
    <lineage>
        <taxon>Bacteria</taxon>
        <taxon>Pseudomonadati</taxon>
        <taxon>Pseudomonadota</taxon>
        <taxon>Betaproteobacteria</taxon>
        <taxon>Burkholderiales</taxon>
        <taxon>Comamonadaceae</taxon>
        <taxon>Variovorax</taxon>
    </lineage>
</organism>
<dbReference type="AlphaFoldDB" id="A0A250DLJ9"/>
<keyword evidence="3 6" id="KW-0547">Nucleotide-binding</keyword>
<dbReference type="NCBIfam" id="NF003921">
    <property type="entry name" value="PRK05443.2-2"/>
    <property type="match status" value="1"/>
</dbReference>
<feature type="binding site" evidence="6">
    <location>
        <position position="120"/>
    </location>
    <ligand>
        <name>ATP</name>
        <dbReference type="ChEBI" id="CHEBI:30616"/>
    </ligand>
</feature>
<dbReference type="NCBIfam" id="NF003918">
    <property type="entry name" value="PRK05443.1-2"/>
    <property type="match status" value="1"/>
</dbReference>
<evidence type="ECO:0000259" key="10">
    <source>
        <dbReference type="Pfam" id="PF13089"/>
    </source>
</evidence>
<evidence type="ECO:0000256" key="7">
    <source>
        <dbReference type="RuleBase" id="RU003800"/>
    </source>
</evidence>
<accession>A0A250DLJ9</accession>
<comment type="cofactor">
    <cofactor evidence="6">
        <name>Mg(2+)</name>
        <dbReference type="ChEBI" id="CHEBI:18420"/>
    </cofactor>
</comment>
<comment type="PTM">
    <text evidence="6 7">An intermediate of this reaction is the autophosphorylated ppk in which a phosphate is covalently linked to a histidine residue through a N-P bond.</text>
</comment>
<sequence>MKPAAIRPDAGPHAASPSPNVSGLLSVGQGASRECHGTVTDEVDTVIFQPSCSPVPLAPESVPMPSLSADPSRAGEAPPFALLDRDHSILSFNERVLDWAHRPEVPLIERLRYLCIVSSNLDEFFEVRAAPHLSAGSAGDRKGTYTVESFERLSEAAHTLVARQYALYNDELMPTFATHGIHIVSHGERNPAQRKWVSEYFEREVRPLLIPVGLDPAHPFPQVANKSLNFIVRLGGKDAFGRENPIQIVKLPRVLPRLIKMPAKVSDGKTLFVALSSVVRAHLASMFPGREVGDFSQFRVTRHSDLAVDEEDVKNLRTALRQGLQHRHYGQAVRLEVSASCAESLASFLLAQFNLPPQALYRVHGPVNLARLTQLIDLIGEPQLRFPPYAPSFPVTLSPAQSFFERLQRGDVLIHQPFESFDGVLAFLRESVLDPQVLAIKQTIYRTGADSELMDLLREAVRRGKEVTVVVELKARFDEEANINWAEMLESIGAQVVYGVVGLKTHAKMLLVTRREGKQLRRYGHLSTGNYNPRTARLYTDISHLTADPALTADMEAVFVHMASQSRLPKLNRMWLAPFDLHKNLVARIDALGQAAASGEPTRIVAKMNALTDEEIIGALIRAGQKGVKIDLIVRGACTLPAQVPGLTDNVRVRSVIGRFLEHSRVFYFRHGEDESLYLSSADWMNRNMMRRIELAWPVTDPNLRQRLIDECLVAYLHDGRDAWDLGGDGIYRRVDHDTHPGEAGASPAIEAHGAQAALMGRYASRGNHRDASGN</sequence>
<dbReference type="SUPFAM" id="SSF143724">
    <property type="entry name" value="PHP14-like"/>
    <property type="match status" value="1"/>
</dbReference>
<feature type="domain" description="Polyphosphate kinase C-terminal" evidence="11">
    <location>
        <begin position="576"/>
        <end position="739"/>
    </location>
</feature>
<name>A0A250DLJ9_9BURK</name>
<dbReference type="Gene3D" id="1.20.58.310">
    <property type="entry name" value="Polyphosphate kinase N-terminal domain"/>
    <property type="match status" value="1"/>
</dbReference>
<evidence type="ECO:0000259" key="12">
    <source>
        <dbReference type="Pfam" id="PF17941"/>
    </source>
</evidence>
<dbReference type="RefSeq" id="WP_095745559.1">
    <property type="nucleotide sequence ID" value="NZ_CP023284.1"/>
</dbReference>
<dbReference type="SUPFAM" id="SSF140356">
    <property type="entry name" value="PPK N-terminal domain-like"/>
    <property type="match status" value="1"/>
</dbReference>
<proteinExistence type="inferred from homology"/>
<keyword evidence="6" id="KW-0460">Magnesium</keyword>
<dbReference type="PANTHER" id="PTHR30218">
    <property type="entry name" value="POLYPHOSPHATE KINASE"/>
    <property type="match status" value="1"/>
</dbReference>
<dbReference type="Pfam" id="PF02503">
    <property type="entry name" value="PP_kinase"/>
    <property type="match status" value="1"/>
</dbReference>
<feature type="domain" description="Polyphosphate kinase C-terminal" evidence="12">
    <location>
        <begin position="403"/>
        <end position="566"/>
    </location>
</feature>
<evidence type="ECO:0000256" key="6">
    <source>
        <dbReference type="HAMAP-Rule" id="MF_00347"/>
    </source>
</evidence>
<dbReference type="Pfam" id="PF17941">
    <property type="entry name" value="PP_kinase_C_1"/>
    <property type="match status" value="1"/>
</dbReference>
<dbReference type="InterPro" id="IPR041108">
    <property type="entry name" value="PP_kinase_C_1"/>
</dbReference>
<reference evidence="13 14" key="1">
    <citation type="submission" date="2017-09" db="EMBL/GenBank/DDBJ databases">
        <title>The diverse metabolic capabilities of V. boronicumulans make it an excellent choice for continued studies on novel biodegradation.</title>
        <authorList>
            <person name="Sun S."/>
        </authorList>
    </citation>
    <scope>NUCLEOTIDE SEQUENCE [LARGE SCALE GENOMIC DNA]</scope>
    <source>
        <strain evidence="13 14">J1</strain>
    </source>
</reference>
<dbReference type="SUPFAM" id="SSF56024">
    <property type="entry name" value="Phospholipase D/nuclease"/>
    <property type="match status" value="2"/>
</dbReference>
<keyword evidence="2 6" id="KW-0808">Transferase</keyword>
<dbReference type="GO" id="GO:0006799">
    <property type="term" value="P:polyphosphate biosynthetic process"/>
    <property type="evidence" value="ECO:0007669"/>
    <property type="project" value="UniProtKB-UniRule"/>
</dbReference>
<dbReference type="InterPro" id="IPR024953">
    <property type="entry name" value="PP_kinase_middle"/>
</dbReference>
<dbReference type="GO" id="GO:0005524">
    <property type="term" value="F:ATP binding"/>
    <property type="evidence" value="ECO:0007669"/>
    <property type="project" value="UniProtKB-KW"/>
</dbReference>
<comment type="catalytic activity">
    <reaction evidence="6 7">
        <text>[phosphate](n) + ATP = [phosphate](n+1) + ADP</text>
        <dbReference type="Rhea" id="RHEA:19573"/>
        <dbReference type="Rhea" id="RHEA-COMP:9859"/>
        <dbReference type="Rhea" id="RHEA-COMP:14280"/>
        <dbReference type="ChEBI" id="CHEBI:16838"/>
        <dbReference type="ChEBI" id="CHEBI:30616"/>
        <dbReference type="ChEBI" id="CHEBI:456216"/>
        <dbReference type="EC" id="2.7.4.1"/>
    </reaction>
</comment>
<dbReference type="GO" id="GO:0008976">
    <property type="term" value="F:polyphosphate kinase activity"/>
    <property type="evidence" value="ECO:0007669"/>
    <property type="project" value="UniProtKB-UniRule"/>
</dbReference>
<evidence type="ECO:0000256" key="3">
    <source>
        <dbReference type="ARBA" id="ARBA00022741"/>
    </source>
</evidence>
<evidence type="ECO:0000256" key="2">
    <source>
        <dbReference type="ARBA" id="ARBA00022679"/>
    </source>
</evidence>
<dbReference type="PIRSF" id="PIRSF015589">
    <property type="entry name" value="PP_kinase"/>
    <property type="match status" value="1"/>
</dbReference>
<feature type="binding site" evidence="6">
    <location>
        <position position="663"/>
    </location>
    <ligand>
        <name>ATP</name>
        <dbReference type="ChEBI" id="CHEBI:30616"/>
    </ligand>
</feature>
<dbReference type="PANTHER" id="PTHR30218:SF0">
    <property type="entry name" value="POLYPHOSPHATE KINASE"/>
    <property type="match status" value="1"/>
</dbReference>
<evidence type="ECO:0000256" key="5">
    <source>
        <dbReference type="ARBA" id="ARBA00022840"/>
    </source>
</evidence>